<reference evidence="2 3" key="1">
    <citation type="submission" date="2024-01" db="EMBL/GenBank/DDBJ databases">
        <title>Genome assemblies of Stephania.</title>
        <authorList>
            <person name="Yang L."/>
        </authorList>
    </citation>
    <scope>NUCLEOTIDE SEQUENCE [LARGE SCALE GENOMIC DNA]</scope>
    <source>
        <strain evidence="2">JXDWG</strain>
        <tissue evidence="2">Leaf</tissue>
    </source>
</reference>
<dbReference type="Proteomes" id="UP001419268">
    <property type="component" value="Unassembled WGS sequence"/>
</dbReference>
<evidence type="ECO:0000256" key="1">
    <source>
        <dbReference type="SAM" id="SignalP"/>
    </source>
</evidence>
<sequence>MTLLLLSLVVIFSPYLMNISARSTKPTSFNLFPTSSNITIPSSFEKSCKNLL</sequence>
<protein>
    <recommendedName>
        <fullName evidence="4">ATP synthase F0 subunit 8</fullName>
    </recommendedName>
</protein>
<dbReference type="AlphaFoldDB" id="A0AAP0Q3N9"/>
<proteinExistence type="predicted"/>
<organism evidence="2 3">
    <name type="scientific">Stephania cephalantha</name>
    <dbReference type="NCBI Taxonomy" id="152367"/>
    <lineage>
        <taxon>Eukaryota</taxon>
        <taxon>Viridiplantae</taxon>
        <taxon>Streptophyta</taxon>
        <taxon>Embryophyta</taxon>
        <taxon>Tracheophyta</taxon>
        <taxon>Spermatophyta</taxon>
        <taxon>Magnoliopsida</taxon>
        <taxon>Ranunculales</taxon>
        <taxon>Menispermaceae</taxon>
        <taxon>Menispermoideae</taxon>
        <taxon>Cissampelideae</taxon>
        <taxon>Stephania</taxon>
    </lineage>
</organism>
<gene>
    <name evidence="2" type="ORF">Scep_001144</name>
</gene>
<dbReference type="EMBL" id="JBBNAG010000001">
    <property type="protein sequence ID" value="KAK9165953.1"/>
    <property type="molecule type" value="Genomic_DNA"/>
</dbReference>
<feature type="signal peptide" evidence="1">
    <location>
        <begin position="1"/>
        <end position="21"/>
    </location>
</feature>
<keyword evidence="1" id="KW-0732">Signal</keyword>
<comment type="caution">
    <text evidence="2">The sequence shown here is derived from an EMBL/GenBank/DDBJ whole genome shotgun (WGS) entry which is preliminary data.</text>
</comment>
<evidence type="ECO:0000313" key="2">
    <source>
        <dbReference type="EMBL" id="KAK9165953.1"/>
    </source>
</evidence>
<name>A0AAP0Q3N9_9MAGN</name>
<keyword evidence="3" id="KW-1185">Reference proteome</keyword>
<evidence type="ECO:0000313" key="3">
    <source>
        <dbReference type="Proteomes" id="UP001419268"/>
    </source>
</evidence>
<feature type="chain" id="PRO_5042885997" description="ATP synthase F0 subunit 8" evidence="1">
    <location>
        <begin position="22"/>
        <end position="52"/>
    </location>
</feature>
<evidence type="ECO:0008006" key="4">
    <source>
        <dbReference type="Google" id="ProtNLM"/>
    </source>
</evidence>
<accession>A0AAP0Q3N9</accession>